<dbReference type="EMBL" id="JAUSRR010000009">
    <property type="protein sequence ID" value="MDP9925955.1"/>
    <property type="molecule type" value="Genomic_DNA"/>
</dbReference>
<protein>
    <submittedName>
        <fullName evidence="1">Uncharacterized protein</fullName>
    </submittedName>
</protein>
<organism evidence="1 3">
    <name type="scientific">Variovorax boronicumulans</name>
    <dbReference type="NCBI Taxonomy" id="436515"/>
    <lineage>
        <taxon>Bacteria</taxon>
        <taxon>Pseudomonadati</taxon>
        <taxon>Pseudomonadota</taxon>
        <taxon>Betaproteobacteria</taxon>
        <taxon>Burkholderiales</taxon>
        <taxon>Comamonadaceae</taxon>
        <taxon>Variovorax</taxon>
    </lineage>
</organism>
<evidence type="ECO:0000313" key="3">
    <source>
        <dbReference type="Proteomes" id="UP000217154"/>
    </source>
</evidence>
<accession>A0A1E7U410</accession>
<dbReference type="RefSeq" id="WP_083259040.1">
    <property type="nucleotide sequence ID" value="NZ_CP023284.1"/>
</dbReference>
<dbReference type="KEGG" id="vbo:CKY39_10970"/>
<dbReference type="Proteomes" id="UP000217154">
    <property type="component" value="Chromosome"/>
</dbReference>
<dbReference type="AlphaFoldDB" id="A0A1E7U410"/>
<sequence>MPLVLLLRLMNKRFPVMLTADADIRHASVLVATGLIEAEFHVDNFGYQRYESAQVFAITEEGHAEIATLCGNGASVHEERPQWSVMPLDYLRRIGNSTFPLHTEDPSEINSVAVLEAAGMVEATLPPICRARQKLRQATVLRVTPLGRTALVPRRG</sequence>
<dbReference type="Proteomes" id="UP001244295">
    <property type="component" value="Unassembled WGS sequence"/>
</dbReference>
<dbReference type="OrthoDB" id="8856584at2"/>
<dbReference type="EMBL" id="CP023284">
    <property type="protein sequence ID" value="ATA53676.1"/>
    <property type="molecule type" value="Genomic_DNA"/>
</dbReference>
<gene>
    <name evidence="1" type="ORF">CKY39_10970</name>
    <name evidence="2" type="ORF">J2W25_005002</name>
</gene>
<reference evidence="2" key="2">
    <citation type="submission" date="2023-07" db="EMBL/GenBank/DDBJ databases">
        <title>Sorghum-associated microbial communities from plants grown in Nebraska, USA.</title>
        <authorList>
            <person name="Schachtman D."/>
        </authorList>
    </citation>
    <scope>NUCLEOTIDE SEQUENCE</scope>
    <source>
        <strain evidence="2">DS2795</strain>
    </source>
</reference>
<evidence type="ECO:0000313" key="2">
    <source>
        <dbReference type="EMBL" id="MDP9925955.1"/>
    </source>
</evidence>
<evidence type="ECO:0000313" key="1">
    <source>
        <dbReference type="EMBL" id="ATA53676.1"/>
    </source>
</evidence>
<name>A0A1E7U410_9BURK</name>
<reference evidence="1 3" key="1">
    <citation type="submission" date="2017-09" db="EMBL/GenBank/DDBJ databases">
        <title>The diverse metabolic capabilities of V. boronicumulans make it an excellent choice for continued studies on novel biodegradation.</title>
        <authorList>
            <person name="Sun S."/>
        </authorList>
    </citation>
    <scope>NUCLEOTIDE SEQUENCE [LARGE SCALE GENOMIC DNA]</scope>
    <source>
        <strain evidence="1 3">J1</strain>
    </source>
</reference>
<proteinExistence type="predicted"/>